<dbReference type="InterPro" id="IPR013148">
    <property type="entry name" value="Glyco_hydro_32_N"/>
</dbReference>
<keyword evidence="2 4" id="KW-0378">Hydrolase</keyword>
<dbReference type="InterPro" id="IPR001362">
    <property type="entry name" value="Glyco_hydro_32"/>
</dbReference>
<proteinExistence type="inferred from homology"/>
<dbReference type="PANTHER" id="PTHR31953">
    <property type="entry name" value="BETA-FRUCTOFURANOSIDASE, INSOLUBLE ISOENZYME CWINV1-RELATED"/>
    <property type="match status" value="1"/>
</dbReference>
<gene>
    <name evidence="7" type="ORF">FRX31_008822</name>
</gene>
<dbReference type="GO" id="GO:0005975">
    <property type="term" value="P:carbohydrate metabolic process"/>
    <property type="evidence" value="ECO:0007669"/>
    <property type="project" value="InterPro"/>
</dbReference>
<dbReference type="Proteomes" id="UP000554482">
    <property type="component" value="Unassembled WGS sequence"/>
</dbReference>
<dbReference type="Gene3D" id="2.60.120.560">
    <property type="entry name" value="Exo-inulinase, domain 1"/>
    <property type="match status" value="1"/>
</dbReference>
<feature type="domain" description="Glycosyl hydrolase family 32 N-terminal" evidence="5">
    <location>
        <begin position="12"/>
        <end position="119"/>
    </location>
</feature>
<feature type="domain" description="Glycosyl hydrolase family 32 C-terminal" evidence="6">
    <location>
        <begin position="122"/>
        <end position="328"/>
    </location>
</feature>
<comment type="caution">
    <text evidence="7">The sequence shown here is derived from an EMBL/GenBank/DDBJ whole genome shotgun (WGS) entry which is preliminary data.</text>
</comment>
<evidence type="ECO:0000256" key="2">
    <source>
        <dbReference type="ARBA" id="ARBA00022801"/>
    </source>
</evidence>
<dbReference type="SUPFAM" id="SSF75005">
    <property type="entry name" value="Arabinanase/levansucrase/invertase"/>
    <property type="match status" value="1"/>
</dbReference>
<evidence type="ECO:0000259" key="5">
    <source>
        <dbReference type="Pfam" id="PF00251"/>
    </source>
</evidence>
<comment type="similarity">
    <text evidence="1 4">Belongs to the glycosyl hydrolase 32 family.</text>
</comment>
<evidence type="ECO:0000313" key="7">
    <source>
        <dbReference type="EMBL" id="KAF5201588.1"/>
    </source>
</evidence>
<keyword evidence="3 4" id="KW-0326">Glycosidase</keyword>
<dbReference type="InterPro" id="IPR013189">
    <property type="entry name" value="Glyco_hydro_32_C"/>
</dbReference>
<dbReference type="Pfam" id="PF00251">
    <property type="entry name" value="Glyco_hydro_32N"/>
    <property type="match status" value="1"/>
</dbReference>
<dbReference type="SMART" id="SM00640">
    <property type="entry name" value="Glyco_32"/>
    <property type="match status" value="1"/>
</dbReference>
<evidence type="ECO:0000256" key="1">
    <source>
        <dbReference type="ARBA" id="ARBA00009902"/>
    </source>
</evidence>
<dbReference type="InterPro" id="IPR013320">
    <property type="entry name" value="ConA-like_dom_sf"/>
</dbReference>
<reference evidence="7 8" key="1">
    <citation type="submission" date="2020-06" db="EMBL/GenBank/DDBJ databases">
        <title>Transcriptomic and genomic resources for Thalictrum thalictroides and T. hernandezii: Facilitating candidate gene discovery in an emerging model plant lineage.</title>
        <authorList>
            <person name="Arias T."/>
            <person name="Riano-Pachon D.M."/>
            <person name="Di Stilio V.S."/>
        </authorList>
    </citation>
    <scope>NUCLEOTIDE SEQUENCE [LARGE SCALE GENOMIC DNA]</scope>
    <source>
        <strain evidence="8">cv. WT478/WT964</strain>
        <tissue evidence="7">Leaves</tissue>
    </source>
</reference>
<evidence type="ECO:0000256" key="4">
    <source>
        <dbReference type="RuleBase" id="RU362110"/>
    </source>
</evidence>
<evidence type="ECO:0000313" key="8">
    <source>
        <dbReference type="Proteomes" id="UP000554482"/>
    </source>
</evidence>
<dbReference type="OrthoDB" id="202537at2759"/>
<dbReference type="Gene3D" id="2.115.10.20">
    <property type="entry name" value="Glycosyl hydrolase domain, family 43"/>
    <property type="match status" value="1"/>
</dbReference>
<dbReference type="SUPFAM" id="SSF49899">
    <property type="entry name" value="Concanavalin A-like lectins/glucanases"/>
    <property type="match status" value="1"/>
</dbReference>
<evidence type="ECO:0000259" key="6">
    <source>
        <dbReference type="Pfam" id="PF08244"/>
    </source>
</evidence>
<name>A0A7J6WYC8_THATH</name>
<organism evidence="7 8">
    <name type="scientific">Thalictrum thalictroides</name>
    <name type="common">Rue-anemone</name>
    <name type="synonym">Anemone thalictroides</name>
    <dbReference type="NCBI Taxonomy" id="46969"/>
    <lineage>
        <taxon>Eukaryota</taxon>
        <taxon>Viridiplantae</taxon>
        <taxon>Streptophyta</taxon>
        <taxon>Embryophyta</taxon>
        <taxon>Tracheophyta</taxon>
        <taxon>Spermatophyta</taxon>
        <taxon>Magnoliopsida</taxon>
        <taxon>Ranunculales</taxon>
        <taxon>Ranunculaceae</taxon>
        <taxon>Thalictroideae</taxon>
        <taxon>Thalictrum</taxon>
    </lineage>
</organism>
<dbReference type="Pfam" id="PF08244">
    <property type="entry name" value="Glyco_hydro_32C"/>
    <property type="match status" value="1"/>
</dbReference>
<protein>
    <submittedName>
        <fullName evidence="7">Beta-fructofuranosidase</fullName>
    </submittedName>
</protein>
<dbReference type="EMBL" id="JABWDY010009221">
    <property type="protein sequence ID" value="KAF5201588.1"/>
    <property type="molecule type" value="Genomic_DNA"/>
</dbReference>
<sequence>MNGLDTSVNGLAIKHVLKASVQDDQVDYYALGSYDINKNLWTPDDPKYDVRSGHRYDYGKFYASKTFYDQYKQRRILWSWTAESDSESADIMKGWASLQAVPRVVLFDNKTKNNLLQWPVEEVENLRSNEKEFNNIKLGTGSILTLDVGKATQLDIIAEFEIDKDTLEGVMEAESGYNCANSNGAFGRKALGPFGLLVLANDCRSEQTAVYFYIVKDTDGNLKTFFCTDLSRQTSLPTISPTPFLNVNMVKDVSKEIYGGTVSVLDNEKLSMRILVDHSIVEAFAQGGRTCITSRVYPTEAIAGAARVFLFNNATRAGVTATSVKIWEMNSALMKSYPDQQQA</sequence>
<accession>A0A7J6WYC8</accession>
<keyword evidence="8" id="KW-1185">Reference proteome</keyword>
<dbReference type="AlphaFoldDB" id="A0A7J6WYC8"/>
<dbReference type="GO" id="GO:0004553">
    <property type="term" value="F:hydrolase activity, hydrolyzing O-glycosyl compounds"/>
    <property type="evidence" value="ECO:0007669"/>
    <property type="project" value="InterPro"/>
</dbReference>
<evidence type="ECO:0000256" key="3">
    <source>
        <dbReference type="ARBA" id="ARBA00023295"/>
    </source>
</evidence>
<dbReference type="InterPro" id="IPR023296">
    <property type="entry name" value="Glyco_hydro_beta-prop_sf"/>
</dbReference>
<dbReference type="InterPro" id="IPR050551">
    <property type="entry name" value="Fructan_Metab_Enzymes"/>
</dbReference>